<evidence type="ECO:0000313" key="3">
    <source>
        <dbReference type="Proteomes" id="UP000281094"/>
    </source>
</evidence>
<dbReference type="InterPro" id="IPR002502">
    <property type="entry name" value="Amidase_domain"/>
</dbReference>
<dbReference type="Gene3D" id="3.40.80.10">
    <property type="entry name" value="Peptidoglycan recognition protein-like"/>
    <property type="match status" value="1"/>
</dbReference>
<dbReference type="SUPFAM" id="SSF47090">
    <property type="entry name" value="PGBD-like"/>
    <property type="match status" value="1"/>
</dbReference>
<feature type="domain" description="Peptidoglycan recognition protein family" evidence="1">
    <location>
        <begin position="1"/>
        <end position="120"/>
    </location>
</feature>
<name>A0A3L7JDN6_9HYPH</name>
<keyword evidence="3" id="KW-1185">Reference proteome</keyword>
<sequence>MRPIKEIILHCTATPEGRPVTVAEIDAWHRARGWSGIGYHRVVHLDGTVEDGRPIEKIGAHVAGHNTGTVGLVYVGGVTKDGVTPKDTRTNAQKASLEKDIIALRDRFDIKKISGHNEYAAKACPSFDASAEYDWLVDGRSQGFAPSTDPILNRGDRGPAVARWIEALAAWRRMIGHAWPPTGDVFDHTIETITIEFQKTRGIVADGKVGPQTEDEMARTLAGQAPYQAKPENNDEPDVAAAVAKMRAALADLRAA</sequence>
<comment type="caution">
    <text evidence="2">The sequence shown here is derived from an EMBL/GenBank/DDBJ whole genome shotgun (WGS) entry which is preliminary data.</text>
</comment>
<proteinExistence type="predicted"/>
<evidence type="ECO:0000259" key="1">
    <source>
        <dbReference type="SMART" id="SM00701"/>
    </source>
</evidence>
<dbReference type="EMBL" id="RCWN01000001">
    <property type="protein sequence ID" value="RLQ88898.1"/>
    <property type="molecule type" value="Genomic_DNA"/>
</dbReference>
<dbReference type="SMART" id="SM00701">
    <property type="entry name" value="PGRP"/>
    <property type="match status" value="1"/>
</dbReference>
<dbReference type="Pfam" id="PF01510">
    <property type="entry name" value="Amidase_2"/>
    <property type="match status" value="1"/>
</dbReference>
<gene>
    <name evidence="2" type="ORF">D8780_12345</name>
</gene>
<accession>A0A3L7JDN6</accession>
<organism evidence="2 3">
    <name type="scientific">Notoacmeibacter ruber</name>
    <dbReference type="NCBI Taxonomy" id="2670375"/>
    <lineage>
        <taxon>Bacteria</taxon>
        <taxon>Pseudomonadati</taxon>
        <taxon>Pseudomonadota</taxon>
        <taxon>Alphaproteobacteria</taxon>
        <taxon>Hyphomicrobiales</taxon>
        <taxon>Notoacmeibacteraceae</taxon>
        <taxon>Notoacmeibacter</taxon>
    </lineage>
</organism>
<evidence type="ECO:0000313" key="2">
    <source>
        <dbReference type="EMBL" id="RLQ88898.1"/>
    </source>
</evidence>
<dbReference type="InterPro" id="IPR036505">
    <property type="entry name" value="Amidase/PGRP_sf"/>
</dbReference>
<reference evidence="2 3" key="1">
    <citation type="submission" date="2018-10" db="EMBL/GenBank/DDBJ databases">
        <title>Notoacmeibacter sp. M2BS9Y-3-1, whole genome shotgun sequence.</title>
        <authorList>
            <person name="Tuo L."/>
        </authorList>
    </citation>
    <scope>NUCLEOTIDE SEQUENCE [LARGE SCALE GENOMIC DNA]</scope>
    <source>
        <strain evidence="2 3">M2BS9Y-3-1</strain>
    </source>
</reference>
<dbReference type="InterPro" id="IPR006619">
    <property type="entry name" value="PGRP_domain_met/bac"/>
</dbReference>
<dbReference type="GO" id="GO:0009253">
    <property type="term" value="P:peptidoglycan catabolic process"/>
    <property type="evidence" value="ECO:0007669"/>
    <property type="project" value="InterPro"/>
</dbReference>
<dbReference type="InterPro" id="IPR036366">
    <property type="entry name" value="PGBDSf"/>
</dbReference>
<dbReference type="Proteomes" id="UP000281094">
    <property type="component" value="Unassembled WGS sequence"/>
</dbReference>
<dbReference type="SUPFAM" id="SSF55846">
    <property type="entry name" value="N-acetylmuramoyl-L-alanine amidase-like"/>
    <property type="match status" value="1"/>
</dbReference>
<dbReference type="InterPro" id="IPR036365">
    <property type="entry name" value="PGBD-like_sf"/>
</dbReference>
<dbReference type="CDD" id="cd06583">
    <property type="entry name" value="PGRP"/>
    <property type="match status" value="1"/>
</dbReference>
<dbReference type="GO" id="GO:0008745">
    <property type="term" value="F:N-acetylmuramoyl-L-alanine amidase activity"/>
    <property type="evidence" value="ECO:0007669"/>
    <property type="project" value="InterPro"/>
</dbReference>
<dbReference type="AlphaFoldDB" id="A0A3L7JDN6"/>
<dbReference type="RefSeq" id="WP_121645866.1">
    <property type="nucleotide sequence ID" value="NZ_RCWN01000001.1"/>
</dbReference>
<protein>
    <submittedName>
        <fullName evidence="2">Peptidoglycan-binding domain-containing protein</fullName>
    </submittedName>
</protein>
<dbReference type="GO" id="GO:0008270">
    <property type="term" value="F:zinc ion binding"/>
    <property type="evidence" value="ECO:0007669"/>
    <property type="project" value="InterPro"/>
</dbReference>
<dbReference type="Gene3D" id="1.10.101.10">
    <property type="entry name" value="PGBD-like superfamily/PGBD"/>
    <property type="match status" value="1"/>
</dbReference>